<organism evidence="1">
    <name type="scientific">Fervidicoccus fontis</name>
    <dbReference type="NCBI Taxonomy" id="683846"/>
    <lineage>
        <taxon>Archaea</taxon>
        <taxon>Thermoproteota</taxon>
        <taxon>Thermoprotei</taxon>
        <taxon>Fervidicoccales</taxon>
        <taxon>Fervidicoccaceae</taxon>
        <taxon>Fervidicoccus</taxon>
    </lineage>
</organism>
<reference evidence="1" key="1">
    <citation type="journal article" date="2020" name="mSystems">
        <title>Genome- and Community-Level Interaction Insights into Carbon Utilization and Element Cycling Functions of Hydrothermarchaeota in Hydrothermal Sediment.</title>
        <authorList>
            <person name="Zhou Z."/>
            <person name="Liu Y."/>
            <person name="Xu W."/>
            <person name="Pan J."/>
            <person name="Luo Z.H."/>
            <person name="Li M."/>
        </authorList>
    </citation>
    <scope>NUCLEOTIDE SEQUENCE [LARGE SCALE GENOMIC DNA]</scope>
    <source>
        <strain evidence="1">SpSt-1116</strain>
    </source>
</reference>
<accession>A0A7J3ZLN1</accession>
<protein>
    <submittedName>
        <fullName evidence="1">Uncharacterized protein</fullName>
    </submittedName>
</protein>
<dbReference type="EMBL" id="DRZC01000080">
    <property type="protein sequence ID" value="HHQ81016.1"/>
    <property type="molecule type" value="Genomic_DNA"/>
</dbReference>
<sequence length="135" mass="15191">MKAARFLEVLVDGELVKAVFLVKLEEGIVAYWPPYAMDEEARVLEDSLAVPLNPGLYFIIGGDNLFYRYVGLVIGRGILLFRIEHKVSVERLAEKLSRTYMLFMSRSCGYAVKKNANQANARSSKDSTKLKGNVK</sequence>
<gene>
    <name evidence="1" type="ORF">ENM78_06175</name>
</gene>
<name>A0A7J3ZLN1_9CREN</name>
<comment type="caution">
    <text evidence="1">The sequence shown here is derived from an EMBL/GenBank/DDBJ whole genome shotgun (WGS) entry which is preliminary data.</text>
</comment>
<proteinExistence type="predicted"/>
<evidence type="ECO:0000313" key="1">
    <source>
        <dbReference type="EMBL" id="HHQ81016.1"/>
    </source>
</evidence>
<dbReference type="AlphaFoldDB" id="A0A7J3ZLN1"/>